<reference evidence="1 2" key="1">
    <citation type="submission" date="2019-08" db="EMBL/GenBank/DDBJ databases">
        <title>Identification of a novel species of the genus Boseongicola.</title>
        <authorList>
            <person name="Zhang X.-Q."/>
        </authorList>
    </citation>
    <scope>NUCLEOTIDE SEQUENCE [LARGE SCALE GENOMIC DNA]</scope>
    <source>
        <strain evidence="1 2">HY14</strain>
    </source>
</reference>
<proteinExistence type="predicted"/>
<comment type="caution">
    <text evidence="1">The sequence shown here is derived from an EMBL/GenBank/DDBJ whole genome shotgun (WGS) entry which is preliminary data.</text>
</comment>
<dbReference type="RefSeq" id="WP_148377265.1">
    <property type="nucleotide sequence ID" value="NZ_VSIY01000004.1"/>
</dbReference>
<protein>
    <submittedName>
        <fullName evidence="1">Uncharacterized protein</fullName>
    </submittedName>
</protein>
<dbReference type="AlphaFoldDB" id="A0A5D0RLW0"/>
<evidence type="ECO:0000313" key="2">
    <source>
        <dbReference type="Proteomes" id="UP000322080"/>
    </source>
</evidence>
<gene>
    <name evidence="1" type="ORF">FVF75_07245</name>
</gene>
<name>A0A5D0RLW0_9RHOB</name>
<evidence type="ECO:0000313" key="1">
    <source>
        <dbReference type="EMBL" id="TYB82502.1"/>
    </source>
</evidence>
<dbReference type="Proteomes" id="UP000322080">
    <property type="component" value="Unassembled WGS sequence"/>
</dbReference>
<sequence length="78" mass="8694">MAYEDIRAAIDLITDQIARHPEDRARLHRQLCARLAEMRRQGLAVPADLADLAVQISCDNDDTDASDEAADLFDNMPV</sequence>
<dbReference type="EMBL" id="VSIY01000004">
    <property type="protein sequence ID" value="TYB82502.1"/>
    <property type="molecule type" value="Genomic_DNA"/>
</dbReference>
<keyword evidence="2" id="KW-1185">Reference proteome</keyword>
<accession>A0A5D0RLW0</accession>
<organism evidence="1 2">
    <name type="scientific">Maritimibacter fusiformis</name>
    <dbReference type="NCBI Taxonomy" id="2603819"/>
    <lineage>
        <taxon>Bacteria</taxon>
        <taxon>Pseudomonadati</taxon>
        <taxon>Pseudomonadota</taxon>
        <taxon>Alphaproteobacteria</taxon>
        <taxon>Rhodobacterales</taxon>
        <taxon>Roseobacteraceae</taxon>
        <taxon>Maritimibacter</taxon>
    </lineage>
</organism>